<keyword evidence="1" id="KW-1133">Transmembrane helix</keyword>
<evidence type="ECO:0000313" key="3">
    <source>
        <dbReference type="Proteomes" id="UP000663088"/>
    </source>
</evidence>
<evidence type="ECO:0000256" key="1">
    <source>
        <dbReference type="SAM" id="Phobius"/>
    </source>
</evidence>
<evidence type="ECO:0000313" key="2">
    <source>
        <dbReference type="EMBL" id="QSR85947.1"/>
    </source>
</evidence>
<dbReference type="EMBL" id="CP065956">
    <property type="protein sequence ID" value="QSR85947.1"/>
    <property type="molecule type" value="Genomic_DNA"/>
</dbReference>
<dbReference type="Proteomes" id="UP000663088">
    <property type="component" value="Chromosome"/>
</dbReference>
<feature type="transmembrane region" description="Helical" evidence="1">
    <location>
        <begin position="12"/>
        <end position="35"/>
    </location>
</feature>
<keyword evidence="1" id="KW-0472">Membrane</keyword>
<protein>
    <submittedName>
        <fullName evidence="2">Uncharacterized protein</fullName>
    </submittedName>
</protein>
<accession>A0ABX7PSQ6</accession>
<name>A0ABX7PSQ6_9BACT</name>
<proteinExistence type="predicted"/>
<reference evidence="2 3" key="1">
    <citation type="submission" date="2020-12" db="EMBL/GenBank/DDBJ databases">
        <authorList>
            <person name="Awala S.I."/>
            <person name="Gwak J.-H."/>
            <person name="Kim S.-J."/>
            <person name="Rhee S.-K."/>
        </authorList>
    </citation>
    <scope>NUCLEOTIDE SEQUENCE [LARGE SCALE GENOMIC DNA]</scope>
    <source>
        <strain evidence="2 3">IT5</strain>
    </source>
</reference>
<keyword evidence="1" id="KW-0812">Transmembrane</keyword>
<keyword evidence="3" id="KW-1185">Reference proteome</keyword>
<organism evidence="2 3">
    <name type="scientific">Candidatus Methylacidiphilum infernorum</name>
    <dbReference type="NCBI Taxonomy" id="511746"/>
    <lineage>
        <taxon>Bacteria</taxon>
        <taxon>Pseudomonadati</taxon>
        <taxon>Verrucomicrobiota</taxon>
        <taxon>Methylacidiphilae</taxon>
        <taxon>Methylacidiphilales</taxon>
        <taxon>Methylacidiphilaceae</taxon>
        <taxon>Methylacidiphilum (ex Ratnadevi et al. 2023)</taxon>
    </lineage>
</organism>
<sequence length="255" mass="29291">MVGKKIFKQPAGCFLQYGLCLSPFVLLLSFLGILFDAAAYGSSSQGKLEEWIVVSGGPALRFFEHGKADSHDKYWGNFIRASVARIEQLQLSKPQNVEISWLVFRPGYQRRSREEKLDLLSQIISQADTLGVQLYWFDTKEELVNYLNFGKDRKYEPIGNFDYFGHSNKACFMFDYSSQFDNLSQEFLHEKELSLIDKKIFTKKATIKSWGCHSGEFFSQKWKKRFGIPMIGAVGKTDYTSASLPYLSKNGKWTQ</sequence>
<gene>
    <name evidence="2" type="ORF">EM20IM_05325</name>
</gene>